<sequence>MVWVFTLRFESDLRIASCSGSLLDLCAGISSPCRGAVTACGRAANYDVYLPLHGAFRVERWLARSSYKSVEVAAMYESLGDDILVGPLQHLRYSHRGSLHERPKEAERPDPNHEYLDNQRRMHVGNGPDLLCEKGEVQTKVLVFFLLGNLSGEIVYPCIPDPDGEDEGGQASSSLAVSTRWISAAKLLTSGLATLALVGSRLRTKGGEVAVVGLPRRSVESREGCLPQGCWVLSILATSGPPSRTKILLDDPLCPWSQHNMVRPAGTGATQQDLELGEDTRSLLGPEMFWSSRGFFLVLWSSTCKKRPSSGGGPPN</sequence>
<dbReference type="AlphaFoldDB" id="A0A426YEV6"/>
<evidence type="ECO:0000313" key="1">
    <source>
        <dbReference type="EMBL" id="RRT50248.1"/>
    </source>
</evidence>
<evidence type="ECO:0000313" key="2">
    <source>
        <dbReference type="Proteomes" id="UP000287651"/>
    </source>
</evidence>
<protein>
    <submittedName>
        <fullName evidence="1">Uncharacterized protein</fullName>
    </submittedName>
</protein>
<comment type="caution">
    <text evidence="1">The sequence shown here is derived from an EMBL/GenBank/DDBJ whole genome shotgun (WGS) entry which is preliminary data.</text>
</comment>
<dbReference type="EMBL" id="AMZH03012872">
    <property type="protein sequence ID" value="RRT50248.1"/>
    <property type="molecule type" value="Genomic_DNA"/>
</dbReference>
<proteinExistence type="predicted"/>
<organism evidence="1 2">
    <name type="scientific">Ensete ventricosum</name>
    <name type="common">Abyssinian banana</name>
    <name type="synonym">Musa ensete</name>
    <dbReference type="NCBI Taxonomy" id="4639"/>
    <lineage>
        <taxon>Eukaryota</taxon>
        <taxon>Viridiplantae</taxon>
        <taxon>Streptophyta</taxon>
        <taxon>Embryophyta</taxon>
        <taxon>Tracheophyta</taxon>
        <taxon>Spermatophyta</taxon>
        <taxon>Magnoliopsida</taxon>
        <taxon>Liliopsida</taxon>
        <taxon>Zingiberales</taxon>
        <taxon>Musaceae</taxon>
        <taxon>Ensete</taxon>
    </lineage>
</organism>
<dbReference type="Proteomes" id="UP000287651">
    <property type="component" value="Unassembled WGS sequence"/>
</dbReference>
<gene>
    <name evidence="1" type="ORF">B296_00029744</name>
</gene>
<accession>A0A426YEV6</accession>
<reference evidence="1 2" key="1">
    <citation type="journal article" date="2014" name="Agronomy (Basel)">
        <title>A Draft Genome Sequence for Ensete ventricosum, the Drought-Tolerant Tree Against Hunger.</title>
        <authorList>
            <person name="Harrison J."/>
            <person name="Moore K.A."/>
            <person name="Paszkiewicz K."/>
            <person name="Jones T."/>
            <person name="Grant M."/>
            <person name="Ambacheew D."/>
            <person name="Muzemil S."/>
            <person name="Studholme D.J."/>
        </authorList>
    </citation>
    <scope>NUCLEOTIDE SEQUENCE [LARGE SCALE GENOMIC DNA]</scope>
</reference>
<name>A0A426YEV6_ENSVE</name>